<reference evidence="2 3" key="1">
    <citation type="submission" date="2023-05" db="EMBL/GenBank/DDBJ databases">
        <title>Pseudoalteromonas ardens sp. nov., Pseudoalteromonas obscura sp. nov., and Pseudoalteromonas umbrosa sp. nov., isolated from the coral Montipora capitata.</title>
        <authorList>
            <person name="Thomas E.M."/>
            <person name="Smith E.M."/>
            <person name="Papke E."/>
            <person name="Shlafstein M.D."/>
            <person name="Oline D.K."/>
            <person name="Videau P."/>
            <person name="Saw J.H."/>
            <person name="Strangman W.K."/>
            <person name="Ushijima B."/>
        </authorList>
    </citation>
    <scope>NUCLEOTIDE SEQUENCE [LARGE SCALE GENOMIC DNA]</scope>
    <source>
        <strain evidence="2 3">P94</strain>
    </source>
</reference>
<accession>A0ABT7EJS1</accession>
<gene>
    <name evidence="2" type="ORF">QNM18_09570</name>
</gene>
<evidence type="ECO:0000256" key="1">
    <source>
        <dbReference type="SAM" id="MobiDB-lite"/>
    </source>
</evidence>
<dbReference type="Proteomes" id="UP001231915">
    <property type="component" value="Unassembled WGS sequence"/>
</dbReference>
<organism evidence="2 3">
    <name type="scientific">Pseudoalteromonas obscura</name>
    <dbReference type="NCBI Taxonomy" id="3048491"/>
    <lineage>
        <taxon>Bacteria</taxon>
        <taxon>Pseudomonadati</taxon>
        <taxon>Pseudomonadota</taxon>
        <taxon>Gammaproteobacteria</taxon>
        <taxon>Alteromonadales</taxon>
        <taxon>Pseudoalteromonadaceae</taxon>
        <taxon>Pseudoalteromonas</taxon>
    </lineage>
</organism>
<evidence type="ECO:0000313" key="2">
    <source>
        <dbReference type="EMBL" id="MDK2595290.1"/>
    </source>
</evidence>
<dbReference type="Gene3D" id="1.10.510.10">
    <property type="entry name" value="Transferase(Phosphotransferase) domain 1"/>
    <property type="match status" value="1"/>
</dbReference>
<proteinExistence type="predicted"/>
<sequence length="406" mass="45424">MHFSLQKKENKRKGVTNSTSKINNPSRALFRIVNNSNAKGCNSTCAQGATAGFIRDNRDNYTISTKKYTDSIPQRKVTVGGTTLTSLLGSGNQGGAYNTDDPQKVVKVRSSGEDIKTEFEKQKKAYDKAPGLVAKPYEYGQIVKDKIGEPQDSDEIPEGSWGIVMEKLETVLKPDSKENHPPLIEIIATEVDIALETWKLRQELIKNGIHHNDVKQHNVGRSKDGKLKTYDFGVASDNERKDLATWHDQLSKEGSTTTSYQTKELLDGWSNLLLRVNNRWNARGTITKINAELVPRNILQIFIGGGIPSRSELISAVLSATQDAPMKSEYLEYESFNVMYDLLKKSLSNALTEVDEAGESGNANFEDHGQEIDKVLAYFDEKINLTKSEEDVKRTNTYKYYNSNLT</sequence>
<dbReference type="InterPro" id="IPR011009">
    <property type="entry name" value="Kinase-like_dom_sf"/>
</dbReference>
<protein>
    <recommendedName>
        <fullName evidence="4">Protein kinase domain-containing protein</fullName>
    </recommendedName>
</protein>
<name>A0ABT7EJS1_9GAMM</name>
<dbReference type="RefSeq" id="WP_284137044.1">
    <property type="nucleotide sequence ID" value="NZ_JASJUT010000003.1"/>
</dbReference>
<evidence type="ECO:0008006" key="4">
    <source>
        <dbReference type="Google" id="ProtNLM"/>
    </source>
</evidence>
<feature type="region of interest" description="Disordered" evidence="1">
    <location>
        <begin position="1"/>
        <end position="23"/>
    </location>
</feature>
<dbReference type="SUPFAM" id="SSF56112">
    <property type="entry name" value="Protein kinase-like (PK-like)"/>
    <property type="match status" value="1"/>
</dbReference>
<dbReference type="EMBL" id="JASJUT010000003">
    <property type="protein sequence ID" value="MDK2595290.1"/>
    <property type="molecule type" value="Genomic_DNA"/>
</dbReference>
<comment type="caution">
    <text evidence="2">The sequence shown here is derived from an EMBL/GenBank/DDBJ whole genome shotgun (WGS) entry which is preliminary data.</text>
</comment>
<keyword evidence="3" id="KW-1185">Reference proteome</keyword>
<evidence type="ECO:0000313" key="3">
    <source>
        <dbReference type="Proteomes" id="UP001231915"/>
    </source>
</evidence>